<reference evidence="2 3" key="1">
    <citation type="submission" date="2024-11" db="EMBL/GenBank/DDBJ databases">
        <title>A near-complete genome assembly of Cinchona calisaya.</title>
        <authorList>
            <person name="Lian D.C."/>
            <person name="Zhao X.W."/>
            <person name="Wei L."/>
        </authorList>
    </citation>
    <scope>NUCLEOTIDE SEQUENCE [LARGE SCALE GENOMIC DNA]</scope>
    <source>
        <tissue evidence="2">Nenye</tissue>
    </source>
</reference>
<comment type="caution">
    <text evidence="2">The sequence shown here is derived from an EMBL/GenBank/DDBJ whole genome shotgun (WGS) entry which is preliminary data.</text>
</comment>
<evidence type="ECO:0000313" key="2">
    <source>
        <dbReference type="EMBL" id="KAL3531992.1"/>
    </source>
</evidence>
<keyword evidence="3" id="KW-1185">Reference proteome</keyword>
<feature type="region of interest" description="Disordered" evidence="1">
    <location>
        <begin position="86"/>
        <end position="130"/>
    </location>
</feature>
<sequence>MLSVENSWIMENVYKWHPMSWRQQVRFPLNGYADFLETPESHQISTCERRKELKLHFQHNANVMDGYVINSTFAVHMRKLKIETKPGNNVAADSASDEQPDLNNHHTIPRESWNDGQNPYAPATNTQGGH</sequence>
<accession>A0ABD3ALB7</accession>
<proteinExistence type="predicted"/>
<evidence type="ECO:0000256" key="1">
    <source>
        <dbReference type="SAM" id="MobiDB-lite"/>
    </source>
</evidence>
<protein>
    <submittedName>
        <fullName evidence="2">Uncharacterized protein</fullName>
    </submittedName>
</protein>
<organism evidence="2 3">
    <name type="scientific">Cinchona calisaya</name>
    <dbReference type="NCBI Taxonomy" id="153742"/>
    <lineage>
        <taxon>Eukaryota</taxon>
        <taxon>Viridiplantae</taxon>
        <taxon>Streptophyta</taxon>
        <taxon>Embryophyta</taxon>
        <taxon>Tracheophyta</taxon>
        <taxon>Spermatophyta</taxon>
        <taxon>Magnoliopsida</taxon>
        <taxon>eudicotyledons</taxon>
        <taxon>Gunneridae</taxon>
        <taxon>Pentapetalae</taxon>
        <taxon>asterids</taxon>
        <taxon>lamiids</taxon>
        <taxon>Gentianales</taxon>
        <taxon>Rubiaceae</taxon>
        <taxon>Cinchonoideae</taxon>
        <taxon>Cinchoneae</taxon>
        <taxon>Cinchona</taxon>
    </lineage>
</organism>
<dbReference type="EMBL" id="JBJUIK010000003">
    <property type="protein sequence ID" value="KAL3531992.1"/>
    <property type="molecule type" value="Genomic_DNA"/>
</dbReference>
<dbReference type="AlphaFoldDB" id="A0ABD3ALB7"/>
<evidence type="ECO:0000313" key="3">
    <source>
        <dbReference type="Proteomes" id="UP001630127"/>
    </source>
</evidence>
<name>A0ABD3ALB7_9GENT</name>
<dbReference type="Proteomes" id="UP001630127">
    <property type="component" value="Unassembled WGS sequence"/>
</dbReference>
<gene>
    <name evidence="2" type="ORF">ACH5RR_005513</name>
</gene>